<keyword evidence="6" id="KW-0406">Ion transport</keyword>
<evidence type="ECO:0000256" key="9">
    <source>
        <dbReference type="SAM" id="Phobius"/>
    </source>
</evidence>
<reference evidence="10 11" key="1">
    <citation type="submission" date="2024-10" db="EMBL/GenBank/DDBJ databases">
        <title>Updated reference genomes for cyclostephanoid diatoms.</title>
        <authorList>
            <person name="Roberts W.R."/>
            <person name="Alverson A.J."/>
        </authorList>
    </citation>
    <scope>NUCLEOTIDE SEQUENCE [LARGE SCALE GENOMIC DNA]</scope>
    <source>
        <strain evidence="10 11">AJA232-27</strain>
    </source>
</reference>
<dbReference type="InterPro" id="IPR044669">
    <property type="entry name" value="YneE/VCCN1/2-like"/>
</dbReference>
<dbReference type="SUPFAM" id="SSF55874">
    <property type="entry name" value="ATPase domain of HSP90 chaperone/DNA topoisomerase II/histidine kinase"/>
    <property type="match status" value="1"/>
</dbReference>
<feature type="transmembrane region" description="Helical" evidence="9">
    <location>
        <begin position="1329"/>
        <end position="1348"/>
    </location>
</feature>
<feature type="transmembrane region" description="Helical" evidence="9">
    <location>
        <begin position="273"/>
        <end position="300"/>
    </location>
</feature>
<feature type="compositionally biased region" description="Acidic residues" evidence="8">
    <location>
        <begin position="64"/>
        <end position="79"/>
    </location>
</feature>
<proteinExistence type="predicted"/>
<feature type="region of interest" description="Disordered" evidence="8">
    <location>
        <begin position="238"/>
        <end position="258"/>
    </location>
</feature>
<gene>
    <name evidence="10" type="ORF">ACHAWU_009332</name>
</gene>
<comment type="caution">
    <text evidence="10">The sequence shown here is derived from an EMBL/GenBank/DDBJ whole genome shotgun (WGS) entry which is preliminary data.</text>
</comment>
<dbReference type="GO" id="GO:0006811">
    <property type="term" value="P:monoatomic ion transport"/>
    <property type="evidence" value="ECO:0007669"/>
    <property type="project" value="UniProtKB-KW"/>
</dbReference>
<keyword evidence="7 9" id="KW-0472">Membrane</keyword>
<dbReference type="GO" id="GO:0005886">
    <property type="term" value="C:plasma membrane"/>
    <property type="evidence" value="ECO:0007669"/>
    <property type="project" value="UniProtKB-SubCell"/>
</dbReference>
<keyword evidence="3" id="KW-1003">Cell membrane</keyword>
<comment type="subcellular location">
    <subcellularLocation>
        <location evidence="1">Cell membrane</location>
        <topology evidence="1">Multi-pass membrane protein</topology>
    </subcellularLocation>
</comment>
<evidence type="ECO:0000256" key="4">
    <source>
        <dbReference type="ARBA" id="ARBA00022692"/>
    </source>
</evidence>
<keyword evidence="11" id="KW-1185">Reference proteome</keyword>
<evidence type="ECO:0000313" key="10">
    <source>
        <dbReference type="EMBL" id="KAL3770493.1"/>
    </source>
</evidence>
<keyword evidence="2" id="KW-0813">Transport</keyword>
<evidence type="ECO:0000313" key="11">
    <source>
        <dbReference type="Proteomes" id="UP001530293"/>
    </source>
</evidence>
<feature type="transmembrane region" description="Helical" evidence="9">
    <location>
        <begin position="370"/>
        <end position="389"/>
    </location>
</feature>
<protein>
    <recommendedName>
        <fullName evidence="12">Histidine kinase domain-containing protein</fullName>
    </recommendedName>
</protein>
<evidence type="ECO:0000256" key="1">
    <source>
        <dbReference type="ARBA" id="ARBA00004651"/>
    </source>
</evidence>
<dbReference type="EMBL" id="JALLBG020000040">
    <property type="protein sequence ID" value="KAL3770493.1"/>
    <property type="molecule type" value="Genomic_DNA"/>
</dbReference>
<evidence type="ECO:0000256" key="2">
    <source>
        <dbReference type="ARBA" id="ARBA00022448"/>
    </source>
</evidence>
<feature type="transmembrane region" description="Helical" evidence="9">
    <location>
        <begin position="422"/>
        <end position="441"/>
    </location>
</feature>
<dbReference type="PANTHER" id="PTHR33281:SF19">
    <property type="entry name" value="VOLTAGE-DEPENDENT ANION CHANNEL-FORMING PROTEIN YNEE"/>
    <property type="match status" value="1"/>
</dbReference>
<dbReference type="Gene3D" id="3.30.565.10">
    <property type="entry name" value="Histidine kinase-like ATPase, C-terminal domain"/>
    <property type="match status" value="1"/>
</dbReference>
<evidence type="ECO:0000256" key="8">
    <source>
        <dbReference type="SAM" id="MobiDB-lite"/>
    </source>
</evidence>
<organism evidence="10 11">
    <name type="scientific">Discostella pseudostelligera</name>
    <dbReference type="NCBI Taxonomy" id="259834"/>
    <lineage>
        <taxon>Eukaryota</taxon>
        <taxon>Sar</taxon>
        <taxon>Stramenopiles</taxon>
        <taxon>Ochrophyta</taxon>
        <taxon>Bacillariophyta</taxon>
        <taxon>Coscinodiscophyceae</taxon>
        <taxon>Thalassiosirophycidae</taxon>
        <taxon>Stephanodiscales</taxon>
        <taxon>Stephanodiscaceae</taxon>
        <taxon>Discostella</taxon>
    </lineage>
</organism>
<evidence type="ECO:0000256" key="5">
    <source>
        <dbReference type="ARBA" id="ARBA00022989"/>
    </source>
</evidence>
<evidence type="ECO:0008006" key="12">
    <source>
        <dbReference type="Google" id="ProtNLM"/>
    </source>
</evidence>
<dbReference type="Proteomes" id="UP001530293">
    <property type="component" value="Unassembled WGS sequence"/>
</dbReference>
<feature type="compositionally biased region" description="Polar residues" evidence="8">
    <location>
        <begin position="8"/>
        <end position="20"/>
    </location>
</feature>
<dbReference type="PANTHER" id="PTHR33281">
    <property type="entry name" value="UPF0187 PROTEIN YNEE"/>
    <property type="match status" value="1"/>
</dbReference>
<dbReference type="InterPro" id="IPR036890">
    <property type="entry name" value="HATPase_C_sf"/>
</dbReference>
<name>A0ABD3N300_9STRA</name>
<feature type="transmembrane region" description="Helical" evidence="9">
    <location>
        <begin position="168"/>
        <end position="187"/>
    </location>
</feature>
<evidence type="ECO:0000256" key="6">
    <source>
        <dbReference type="ARBA" id="ARBA00023065"/>
    </source>
</evidence>
<evidence type="ECO:0000256" key="3">
    <source>
        <dbReference type="ARBA" id="ARBA00022475"/>
    </source>
</evidence>
<keyword evidence="4 9" id="KW-0812">Transmembrane</keyword>
<feature type="region of interest" description="Disordered" evidence="8">
    <location>
        <begin position="1"/>
        <end position="109"/>
    </location>
</feature>
<dbReference type="Pfam" id="PF25539">
    <property type="entry name" value="Bestrophin_2"/>
    <property type="match status" value="1"/>
</dbReference>
<accession>A0ABD3N300</accession>
<keyword evidence="5 9" id="KW-1133">Transmembrane helix</keyword>
<sequence length="1363" mass="152467">MAIATDTDLATTPTNCSGSFDGQEEKSSSSSPPSSPPSARRNNNEMTSRAEDDRGGGGGGANEVTDDDEDDVCSLDDDNVNGGNEDKVADDDDDRLHDKSAPAAPTATPTLKVTKLIGEVPTLLRKLPTRRPSVSSSSTSQQGAGANAYTDLSLEEEWILVDRLHKTLSKGVLVCWISLVILCYLIVPKDCIQWYTGAERNAALVNLSILTTAVVTKHIPHFWEMNIKDMSTPSNVIATASSSTSSRQSASEGRSRRGVTKAMLLGRTDISGILGGGMVTQFIAIMTAAIMVCLPVPVMVDPILGSRVHLIRWCEWTPCAGFMTLMMDLVDAPQYDGKKFTHPWKTMFLVAAMESLSSSCALIFPFCTNFYVWMIVMTVSCATYSAVLYRNYQKRLSFYTCRWRGGRSVDEIELYERARTSLALNFVCSVVWTMIVISYFVTSCGHMVLSERWTFFHDPAITMIGECSMDLLAKWLFMSLIVDAHNSIFDESKRAKRRLAELRNMMSVVWENSSDTIAISVRKISGNVTSMVSPSFFKAALCDMGRDEIQDFSAVVLEHSSEDMKLRREAHQNKFPDVGIEFIRKADFDGVDFHFTGNNVGLEYSWHENKAMEFLVIAFTDMLARAWHNTAEEILFEYDTTAIKDGTTTIKFEVTLTRLEGDAIVLVVRNVSERFQRFEAEKRFIFETTARQRDAEANRFTRHEVKNGILAAIEICGSIHDQLLNNPLHMMKDSSVAMGKRKSLGIESVDELDHTLHEVLDIILAGTMARDIINGIYVPRIEHIDLNLILGQMRGFKAKEDQLSFVSTPSPLPILLSDPSLIKCIHGNAIRNSLKYGKIGGEIKTEAKYDEATGIFEMTVVNLPGLGHDKLVEMGSRASELVFSHGTRLHKDSDLGKRYHSAGDGAWIIRKCATILGGKVDITFEHDRTVFKFQAPIKLGTPTPQDVDDFHLPSDVWGIGIDDSTIQRKLLRALFEHIGIPESRQIILGENADEIVGFVDYVVDFVNRHPSGRFFLVADENIEFADANTHEHISGSECIKLIRTALSPEQESRMLALVRSANDCTQDLALYRSKSHGVMPKVPLRGTSVRETVYSLWRERFPDDDGYDSSSPLATFDNIPDILLGLTSVSTVELLSEVEQIDNLCVQNPHNSRFDQWHVLWDKLHKLKAQEPRFDGGRKYGDKEAIELLCEYARWLAVFPIAVKHFLRPAIRPGWENDDTYNHARLEFGSLLSDEDIAAVMKEYDDDNGNPTFDADSAGYRVRDAPLVVLNHLHRLTFSVTHFSFSGDPDLPTLHNGRGAFFETISGQINQLFDAYGAMERIQASPLPFVYAIHLRFFLLVYLLLWNLTSVAEYGWLALTESS</sequence>
<evidence type="ECO:0000256" key="7">
    <source>
        <dbReference type="ARBA" id="ARBA00023136"/>
    </source>
</evidence>
<feature type="compositionally biased region" description="Low complexity" evidence="8">
    <location>
        <begin position="241"/>
        <end position="252"/>
    </location>
</feature>